<organism evidence="1 3">
    <name type="scientific">Stephania japonica</name>
    <dbReference type="NCBI Taxonomy" id="461633"/>
    <lineage>
        <taxon>Eukaryota</taxon>
        <taxon>Viridiplantae</taxon>
        <taxon>Streptophyta</taxon>
        <taxon>Embryophyta</taxon>
        <taxon>Tracheophyta</taxon>
        <taxon>Spermatophyta</taxon>
        <taxon>Magnoliopsida</taxon>
        <taxon>Ranunculales</taxon>
        <taxon>Menispermaceae</taxon>
        <taxon>Menispermoideae</taxon>
        <taxon>Cissampelideae</taxon>
        <taxon>Stephania</taxon>
    </lineage>
</organism>
<reference evidence="1 3" key="1">
    <citation type="submission" date="2024-01" db="EMBL/GenBank/DDBJ databases">
        <title>Genome assemblies of Stephania.</title>
        <authorList>
            <person name="Yang L."/>
        </authorList>
    </citation>
    <scope>NUCLEOTIDE SEQUENCE [LARGE SCALE GENOMIC DNA]</scope>
    <source>
        <strain evidence="1">QJT</strain>
        <tissue evidence="1">Leaf</tissue>
    </source>
</reference>
<proteinExistence type="predicted"/>
<dbReference type="Proteomes" id="UP001417504">
    <property type="component" value="Unassembled WGS sequence"/>
</dbReference>
<name>A0AAP0K5P6_9MAGN</name>
<dbReference type="AlphaFoldDB" id="A0AAP0K5P6"/>
<evidence type="ECO:0000313" key="3">
    <source>
        <dbReference type="Proteomes" id="UP001417504"/>
    </source>
</evidence>
<comment type="caution">
    <text evidence="1">The sequence shown here is derived from an EMBL/GenBank/DDBJ whole genome shotgun (WGS) entry which is preliminary data.</text>
</comment>
<keyword evidence="3" id="KW-1185">Reference proteome</keyword>
<evidence type="ECO:0000313" key="2">
    <source>
        <dbReference type="EMBL" id="KAK9145552.1"/>
    </source>
</evidence>
<protein>
    <submittedName>
        <fullName evidence="1">Uncharacterized protein</fullName>
    </submittedName>
</protein>
<accession>A0AAP0K5P6</accession>
<sequence>MQVHHLMKEGWQVRLLNTPSHETNACSRLWRQAGESKWLKKKLMMWMPKLVTVGEYSTDDETTKHIIEDVAAVAISTDSGEETVKESSKNNEVLSNEVCEGLEVNHEREEAEKLMKDRWR</sequence>
<evidence type="ECO:0000313" key="1">
    <source>
        <dbReference type="EMBL" id="KAK9145549.1"/>
    </source>
</evidence>
<dbReference type="EMBL" id="JBBNAE010000002">
    <property type="protein sequence ID" value="KAK9145552.1"/>
    <property type="molecule type" value="Genomic_DNA"/>
</dbReference>
<gene>
    <name evidence="1" type="ORF">Sjap_005452</name>
    <name evidence="2" type="ORF">Sjap_005455</name>
</gene>
<dbReference type="EMBL" id="JBBNAE010000002">
    <property type="protein sequence ID" value="KAK9145549.1"/>
    <property type="molecule type" value="Genomic_DNA"/>
</dbReference>